<proteinExistence type="predicted"/>
<name>A0A8D6U4Q1_STRTR</name>
<accession>A0A8D6U4Q1</accession>
<gene>
    <name evidence="1" type="ORF">STHERMO_2027</name>
</gene>
<organism evidence="1 2">
    <name type="scientific">Streptococcus thermophilus</name>
    <dbReference type="NCBI Taxonomy" id="1308"/>
    <lineage>
        <taxon>Bacteria</taxon>
        <taxon>Bacillati</taxon>
        <taxon>Bacillota</taxon>
        <taxon>Bacilli</taxon>
        <taxon>Lactobacillales</taxon>
        <taxon>Streptococcaceae</taxon>
        <taxon>Streptococcus</taxon>
    </lineage>
</organism>
<reference evidence="1 2" key="1">
    <citation type="submission" date="2020-06" db="EMBL/GenBank/DDBJ databases">
        <authorList>
            <person name="Chuat V."/>
        </authorList>
    </citation>
    <scope>NUCLEOTIDE SEQUENCE [LARGE SCALE GENOMIC DNA]</scope>
    <source>
        <strain evidence="1">STH_CIRM_336</strain>
    </source>
</reference>
<sequence length="340" mass="40010">MEVGNKMKYYTIKRGERSSRSTIYIVCSNFEKDRFHIMEYMIMSFLFKKDIQGVDAVTTEDFIKFKIFNPLINIQELMKIIDSDLWFSEESYYFALSEIKQENALISSNISNLLNKIICTNYKLGENVPFKSYKEWFYKVLSSMNCMTISNQIEKSADFSRKSADFSELTSSSNRGVLSYNDVDFSELTSSSNRGVLSYNDVDFFYSYIKLAFSDIPNFSSFYFLQNFSNHINKRLKKLRNSGIYYAFCFCKYHREYVEFFIVISINKTVPDCYDYIIDELTAIYRAYDYCENHDTGMQEFKEDLCAIYLTDSFIESNIPEFTSVQNYFVNKIILMLGGD</sequence>
<dbReference type="EMBL" id="LR822017">
    <property type="protein sequence ID" value="CAD0139558.1"/>
    <property type="molecule type" value="Genomic_DNA"/>
</dbReference>
<protein>
    <submittedName>
        <fullName evidence="1">Uncharacterized protein</fullName>
    </submittedName>
</protein>
<dbReference type="Proteomes" id="UP000509833">
    <property type="component" value="Chromosome"/>
</dbReference>
<evidence type="ECO:0000313" key="2">
    <source>
        <dbReference type="Proteomes" id="UP000509833"/>
    </source>
</evidence>
<dbReference type="AlphaFoldDB" id="A0A8D6U4Q1"/>
<evidence type="ECO:0000313" key="1">
    <source>
        <dbReference type="EMBL" id="CAD0139558.1"/>
    </source>
</evidence>